<gene>
    <name evidence="1" type="ORF">Esi_0034_0015</name>
</gene>
<evidence type="ECO:0000313" key="1">
    <source>
        <dbReference type="EMBL" id="CBJ26491.1"/>
    </source>
</evidence>
<sequence length="75" mass="8288">MSTTSDDTIAGFIRAPINGDLAQPDCVEHCNRFKYWLQDKNVGIGSLNNIVEAIAEKTETWIPGIYSADAFPEEV</sequence>
<protein>
    <submittedName>
        <fullName evidence="1">Uncharacterized protein</fullName>
    </submittedName>
</protein>
<dbReference type="Proteomes" id="UP000002630">
    <property type="component" value="Linkage Group LG25"/>
</dbReference>
<dbReference type="EMBL" id="FN648531">
    <property type="protein sequence ID" value="CBJ26491.1"/>
    <property type="molecule type" value="Genomic_DNA"/>
</dbReference>
<proteinExistence type="predicted"/>
<dbReference type="InParanoid" id="D7FY52"/>
<dbReference type="AlphaFoldDB" id="D7FY52"/>
<name>D7FY52_ECTSI</name>
<dbReference type="EMBL" id="FN649750">
    <property type="protein sequence ID" value="CBJ26491.1"/>
    <property type="molecule type" value="Genomic_DNA"/>
</dbReference>
<evidence type="ECO:0000313" key="2">
    <source>
        <dbReference type="Proteomes" id="UP000002630"/>
    </source>
</evidence>
<reference evidence="1 2" key="1">
    <citation type="journal article" date="2010" name="Nature">
        <title>The Ectocarpus genome and the independent evolution of multicellularity in brown algae.</title>
        <authorList>
            <person name="Cock J.M."/>
            <person name="Sterck L."/>
            <person name="Rouze P."/>
            <person name="Scornet D."/>
            <person name="Allen A.E."/>
            <person name="Amoutzias G."/>
            <person name="Anthouard V."/>
            <person name="Artiguenave F."/>
            <person name="Aury J.M."/>
            <person name="Badger J.H."/>
            <person name="Beszteri B."/>
            <person name="Billiau K."/>
            <person name="Bonnet E."/>
            <person name="Bothwell J.H."/>
            <person name="Bowler C."/>
            <person name="Boyen C."/>
            <person name="Brownlee C."/>
            <person name="Carrano C.J."/>
            <person name="Charrier B."/>
            <person name="Cho G.Y."/>
            <person name="Coelho S.M."/>
            <person name="Collen J."/>
            <person name="Corre E."/>
            <person name="Da Silva C."/>
            <person name="Delage L."/>
            <person name="Delaroque N."/>
            <person name="Dittami S.M."/>
            <person name="Doulbeau S."/>
            <person name="Elias M."/>
            <person name="Farnham G."/>
            <person name="Gachon C.M."/>
            <person name="Gschloessl B."/>
            <person name="Heesch S."/>
            <person name="Jabbari K."/>
            <person name="Jubin C."/>
            <person name="Kawai H."/>
            <person name="Kimura K."/>
            <person name="Kloareg B."/>
            <person name="Kupper F.C."/>
            <person name="Lang D."/>
            <person name="Le Bail A."/>
            <person name="Leblanc C."/>
            <person name="Lerouge P."/>
            <person name="Lohr M."/>
            <person name="Lopez P.J."/>
            <person name="Martens C."/>
            <person name="Maumus F."/>
            <person name="Michel G."/>
            <person name="Miranda-Saavedra D."/>
            <person name="Morales J."/>
            <person name="Moreau H."/>
            <person name="Motomura T."/>
            <person name="Nagasato C."/>
            <person name="Napoli C.A."/>
            <person name="Nelson D.R."/>
            <person name="Nyvall-Collen P."/>
            <person name="Peters A.F."/>
            <person name="Pommier C."/>
            <person name="Potin P."/>
            <person name="Poulain J."/>
            <person name="Quesneville H."/>
            <person name="Read B."/>
            <person name="Rensing S.A."/>
            <person name="Ritter A."/>
            <person name="Rousvoal S."/>
            <person name="Samanta M."/>
            <person name="Samson G."/>
            <person name="Schroeder D.C."/>
            <person name="Segurens B."/>
            <person name="Strittmatter M."/>
            <person name="Tonon T."/>
            <person name="Tregear J.W."/>
            <person name="Valentin K."/>
            <person name="von Dassow P."/>
            <person name="Yamagishi T."/>
            <person name="Van de Peer Y."/>
            <person name="Wincker P."/>
        </authorList>
    </citation>
    <scope>NUCLEOTIDE SEQUENCE [LARGE SCALE GENOMIC DNA]</scope>
    <source>
        <strain evidence="2">Ec32 / CCAP1310/4</strain>
    </source>
</reference>
<keyword evidence="2" id="KW-1185">Reference proteome</keyword>
<accession>D7FY52</accession>
<organism evidence="1 2">
    <name type="scientific">Ectocarpus siliculosus</name>
    <name type="common">Brown alga</name>
    <name type="synonym">Conferva siliculosa</name>
    <dbReference type="NCBI Taxonomy" id="2880"/>
    <lineage>
        <taxon>Eukaryota</taxon>
        <taxon>Sar</taxon>
        <taxon>Stramenopiles</taxon>
        <taxon>Ochrophyta</taxon>
        <taxon>PX clade</taxon>
        <taxon>Phaeophyceae</taxon>
        <taxon>Ectocarpales</taxon>
        <taxon>Ectocarpaceae</taxon>
        <taxon>Ectocarpus</taxon>
    </lineage>
</organism>